<feature type="region of interest" description="Disordered" evidence="1">
    <location>
        <begin position="16"/>
        <end position="44"/>
    </location>
</feature>
<dbReference type="Proteomes" id="UP000708208">
    <property type="component" value="Unassembled WGS sequence"/>
</dbReference>
<gene>
    <name evidence="2" type="ORF">AFUS01_LOCUS14516</name>
</gene>
<comment type="caution">
    <text evidence="2">The sequence shown here is derived from an EMBL/GenBank/DDBJ whole genome shotgun (WGS) entry which is preliminary data.</text>
</comment>
<name>A0A8J2JX06_9HEXA</name>
<protein>
    <submittedName>
        <fullName evidence="2">Uncharacterized protein</fullName>
    </submittedName>
</protein>
<evidence type="ECO:0000313" key="2">
    <source>
        <dbReference type="EMBL" id="CAG7725562.1"/>
    </source>
</evidence>
<reference evidence="2" key="1">
    <citation type="submission" date="2021-06" db="EMBL/GenBank/DDBJ databases">
        <authorList>
            <person name="Hodson N. C."/>
            <person name="Mongue J. A."/>
            <person name="Jaron S. K."/>
        </authorList>
    </citation>
    <scope>NUCLEOTIDE SEQUENCE</scope>
</reference>
<feature type="region of interest" description="Disordered" evidence="1">
    <location>
        <begin position="129"/>
        <end position="156"/>
    </location>
</feature>
<evidence type="ECO:0000256" key="1">
    <source>
        <dbReference type="SAM" id="MobiDB-lite"/>
    </source>
</evidence>
<dbReference type="OrthoDB" id="5975154at2759"/>
<dbReference type="EMBL" id="CAJVCH010123856">
    <property type="protein sequence ID" value="CAG7725562.1"/>
    <property type="molecule type" value="Genomic_DNA"/>
</dbReference>
<feature type="non-terminal residue" evidence="2">
    <location>
        <position position="1"/>
    </location>
</feature>
<sequence>HFRCSVFILKIAVGSNKEDPRTEEVTSEESDEHEGRSTSVWKSQTISSYGVAQSTVLKRSVDHGIINSLEDDEILASPESKSTEWRPEPGYDESSVNKSESDDSWKSVEVETRPTDFVQVLKTSEGGRDLSSVTAALPTDLESSSSSTSTSPRGEQQEKLLLNYLMQGYERDVRPVRNSSWPVVIEVGITLTQIFDM</sequence>
<feature type="non-terminal residue" evidence="2">
    <location>
        <position position="197"/>
    </location>
</feature>
<proteinExistence type="predicted"/>
<organism evidence="2 3">
    <name type="scientific">Allacma fusca</name>
    <dbReference type="NCBI Taxonomy" id="39272"/>
    <lineage>
        <taxon>Eukaryota</taxon>
        <taxon>Metazoa</taxon>
        <taxon>Ecdysozoa</taxon>
        <taxon>Arthropoda</taxon>
        <taxon>Hexapoda</taxon>
        <taxon>Collembola</taxon>
        <taxon>Symphypleona</taxon>
        <taxon>Sminthuridae</taxon>
        <taxon>Allacma</taxon>
    </lineage>
</organism>
<feature type="region of interest" description="Disordered" evidence="1">
    <location>
        <begin position="72"/>
        <end position="109"/>
    </location>
</feature>
<dbReference type="AlphaFoldDB" id="A0A8J2JX06"/>
<accession>A0A8J2JX06</accession>
<keyword evidence="3" id="KW-1185">Reference proteome</keyword>
<evidence type="ECO:0000313" key="3">
    <source>
        <dbReference type="Proteomes" id="UP000708208"/>
    </source>
</evidence>
<feature type="compositionally biased region" description="Basic and acidic residues" evidence="1">
    <location>
        <begin position="99"/>
        <end position="109"/>
    </location>
</feature>